<evidence type="ECO:0000256" key="1">
    <source>
        <dbReference type="ARBA" id="ARBA00000085"/>
    </source>
</evidence>
<dbReference type="Gene3D" id="3.30.565.10">
    <property type="entry name" value="Histidine kinase-like ATPase, C-terminal domain"/>
    <property type="match status" value="1"/>
</dbReference>
<evidence type="ECO:0000256" key="7">
    <source>
        <dbReference type="ARBA" id="ARBA00022840"/>
    </source>
</evidence>
<dbReference type="Gene3D" id="1.10.287.130">
    <property type="match status" value="1"/>
</dbReference>
<dbReference type="eggNOG" id="COG4191">
    <property type="taxonomic scope" value="Bacteria"/>
</dbReference>
<keyword evidence="5" id="KW-0547">Nucleotide-binding</keyword>
<dbReference type="SMART" id="SM00387">
    <property type="entry name" value="HATPase_c"/>
    <property type="match status" value="1"/>
</dbReference>
<dbReference type="STRING" id="589865.DaAHT2_2506"/>
<evidence type="ECO:0000256" key="6">
    <source>
        <dbReference type="ARBA" id="ARBA00022777"/>
    </source>
</evidence>
<evidence type="ECO:0000256" key="3">
    <source>
        <dbReference type="ARBA" id="ARBA00022553"/>
    </source>
</evidence>
<dbReference type="Pfam" id="PF02518">
    <property type="entry name" value="HATPase_c"/>
    <property type="match status" value="1"/>
</dbReference>
<keyword evidence="3" id="KW-0597">Phosphoprotein</keyword>
<dbReference type="SUPFAM" id="SSF47384">
    <property type="entry name" value="Homodimeric domain of signal transducing histidine kinase"/>
    <property type="match status" value="1"/>
</dbReference>
<organism evidence="11 12">
    <name type="scientific">Desulfurivibrio alkaliphilus (strain DSM 19089 / UNIQEM U267 / AHT2)</name>
    <dbReference type="NCBI Taxonomy" id="589865"/>
    <lineage>
        <taxon>Bacteria</taxon>
        <taxon>Pseudomonadati</taxon>
        <taxon>Thermodesulfobacteriota</taxon>
        <taxon>Desulfobulbia</taxon>
        <taxon>Desulfobulbales</taxon>
        <taxon>Desulfobulbaceae</taxon>
        <taxon>Desulfurivibrio</taxon>
    </lineage>
</organism>
<dbReference type="InterPro" id="IPR005467">
    <property type="entry name" value="His_kinase_dom"/>
</dbReference>
<feature type="transmembrane region" description="Helical" evidence="9">
    <location>
        <begin position="299"/>
        <end position="324"/>
    </location>
</feature>
<keyword evidence="7" id="KW-0067">ATP-binding</keyword>
<dbReference type="CDD" id="cd00082">
    <property type="entry name" value="HisKA"/>
    <property type="match status" value="1"/>
</dbReference>
<dbReference type="InterPro" id="IPR003594">
    <property type="entry name" value="HATPase_dom"/>
</dbReference>
<evidence type="ECO:0000313" key="11">
    <source>
        <dbReference type="EMBL" id="ADH87170.1"/>
    </source>
</evidence>
<evidence type="ECO:0000313" key="12">
    <source>
        <dbReference type="Proteomes" id="UP000001508"/>
    </source>
</evidence>
<keyword evidence="8" id="KW-0902">Two-component regulatory system</keyword>
<keyword evidence="12" id="KW-1185">Reference proteome</keyword>
<keyword evidence="9" id="KW-1133">Transmembrane helix</keyword>
<sequence>MMSRWRLKKPVFWDQGASGDAGDRPHFDFRRIWKRAVVLMLCVALLPLLALAWFDYQVTSQYSENEIVLRTDRLVSNTKRTVAFFLEERQAALQFVVREYGFAELNDDRRLAGILANLGSSIGGFTDLGLFNAEGRQIRYIGPYALKDRDYRDEPWFREVVAAGSHVSDVYLGFRAEPHMVIAVKREKEDGSFFVLRATLNTVWFNEQLAHIRESSFGDSFLINREGVIQTPTLAHGEVLDRFPLAIPAYAEDTRVATIADRQGRALVMGYAYIPGSPFILLAIGEKAELLQPWLSTRLVVVLFLVGAVLLIVLVTLGVATNLVGDIYRADRDRATALREAARANKLASLGRLAAGVAHEINNPLAIINEKAGLLADLLTRAGDAPPPKEKLLSQVESIHRAVARCAGITRRLLGFARPGEIKLEPVELAEVVQEVLEFHGKEAAHRNITVGVEIDPELPVLTSDRNKLQQIFLNLVGNAFAAMEDRGHLYITGSRPDTERVLITVTDDGCGIAEADLKKVFEPFFSTKSKDEGTGLGLFVTYGLVRELRGTIRVESMADAGTRFFITLPLQGQDRAENDEEQDADFTG</sequence>
<feature type="transmembrane region" description="Helical" evidence="9">
    <location>
        <begin position="36"/>
        <end position="54"/>
    </location>
</feature>
<dbReference type="SUPFAM" id="SSF55874">
    <property type="entry name" value="ATPase domain of HSP90 chaperone/DNA topoisomerase II/histidine kinase"/>
    <property type="match status" value="1"/>
</dbReference>
<evidence type="ECO:0000256" key="8">
    <source>
        <dbReference type="ARBA" id="ARBA00023012"/>
    </source>
</evidence>
<dbReference type="Gene3D" id="3.30.450.20">
    <property type="entry name" value="PAS domain"/>
    <property type="match status" value="1"/>
</dbReference>
<evidence type="ECO:0000256" key="5">
    <source>
        <dbReference type="ARBA" id="ARBA00022741"/>
    </source>
</evidence>
<proteinExistence type="predicted"/>
<name>D6Z0D7_DESAT</name>
<dbReference type="EMBL" id="CP001940">
    <property type="protein sequence ID" value="ADH87170.1"/>
    <property type="molecule type" value="Genomic_DNA"/>
</dbReference>
<dbReference type="EC" id="2.7.13.3" evidence="2"/>
<dbReference type="OrthoDB" id="9777714at2"/>
<evidence type="ECO:0000259" key="10">
    <source>
        <dbReference type="PROSITE" id="PS50109"/>
    </source>
</evidence>
<gene>
    <name evidence="11" type="ordered locus">DaAHT2_2506</name>
</gene>
<feature type="domain" description="Histidine kinase" evidence="10">
    <location>
        <begin position="356"/>
        <end position="573"/>
    </location>
</feature>
<dbReference type="GO" id="GO:0000155">
    <property type="term" value="F:phosphorelay sensor kinase activity"/>
    <property type="evidence" value="ECO:0007669"/>
    <property type="project" value="InterPro"/>
</dbReference>
<keyword evidence="4" id="KW-0808">Transferase</keyword>
<dbReference type="HOGENOM" id="CLU_023166_1_0_7"/>
<dbReference type="InterPro" id="IPR004358">
    <property type="entry name" value="Sig_transdc_His_kin-like_C"/>
</dbReference>
<dbReference type="InParanoid" id="D6Z0D7"/>
<dbReference type="KEGG" id="dak:DaAHT2_2506"/>
<reference evidence="12" key="1">
    <citation type="submission" date="2010-02" db="EMBL/GenBank/DDBJ databases">
        <title>Complete sequence of Desulfurivibrio alkaliphilus AHT2.</title>
        <authorList>
            <consortium name="US DOE Joint Genome Institute"/>
            <person name="Pitluck S."/>
            <person name="Chertkov O."/>
            <person name="Detter J.C."/>
            <person name="Han C."/>
            <person name="Tapia R."/>
            <person name="Larimer F."/>
            <person name="Land M."/>
            <person name="Hauser L."/>
            <person name="Kyrpides N."/>
            <person name="Mikhailova N."/>
            <person name="Sorokin D.Y."/>
            <person name="Muyzer G."/>
            <person name="Woyke T."/>
        </authorList>
    </citation>
    <scope>NUCLEOTIDE SEQUENCE [LARGE SCALE GENOMIC DNA]</scope>
    <source>
        <strain evidence="12">DSM 19089 / UNIQEM U267 / AHT2</strain>
    </source>
</reference>
<dbReference type="PANTHER" id="PTHR43065:SF46">
    <property type="entry name" value="C4-DICARBOXYLATE TRANSPORT SENSOR PROTEIN DCTB"/>
    <property type="match status" value="1"/>
</dbReference>
<dbReference type="PROSITE" id="PS50109">
    <property type="entry name" value="HIS_KIN"/>
    <property type="match status" value="1"/>
</dbReference>
<evidence type="ECO:0000256" key="9">
    <source>
        <dbReference type="SAM" id="Phobius"/>
    </source>
</evidence>
<dbReference type="InterPro" id="IPR036097">
    <property type="entry name" value="HisK_dim/P_sf"/>
</dbReference>
<accession>D6Z0D7</accession>
<dbReference type="PANTHER" id="PTHR43065">
    <property type="entry name" value="SENSOR HISTIDINE KINASE"/>
    <property type="match status" value="1"/>
</dbReference>
<keyword evidence="6 11" id="KW-0418">Kinase</keyword>
<dbReference type="SMART" id="SM00388">
    <property type="entry name" value="HisKA"/>
    <property type="match status" value="1"/>
</dbReference>
<dbReference type="InterPro" id="IPR036890">
    <property type="entry name" value="HATPase_C_sf"/>
</dbReference>
<dbReference type="Pfam" id="PF00512">
    <property type="entry name" value="HisKA"/>
    <property type="match status" value="1"/>
</dbReference>
<dbReference type="PRINTS" id="PR00344">
    <property type="entry name" value="BCTRLSENSOR"/>
</dbReference>
<dbReference type="GO" id="GO:0005524">
    <property type="term" value="F:ATP binding"/>
    <property type="evidence" value="ECO:0007669"/>
    <property type="project" value="UniProtKB-KW"/>
</dbReference>
<dbReference type="AlphaFoldDB" id="D6Z0D7"/>
<comment type="catalytic activity">
    <reaction evidence="1">
        <text>ATP + protein L-histidine = ADP + protein N-phospho-L-histidine.</text>
        <dbReference type="EC" id="2.7.13.3"/>
    </reaction>
</comment>
<keyword evidence="9" id="KW-0472">Membrane</keyword>
<protein>
    <recommendedName>
        <fullName evidence="2">histidine kinase</fullName>
        <ecNumber evidence="2">2.7.13.3</ecNumber>
    </recommendedName>
</protein>
<dbReference type="Proteomes" id="UP000001508">
    <property type="component" value="Chromosome"/>
</dbReference>
<dbReference type="InterPro" id="IPR003661">
    <property type="entry name" value="HisK_dim/P_dom"/>
</dbReference>
<evidence type="ECO:0000256" key="4">
    <source>
        <dbReference type="ARBA" id="ARBA00022679"/>
    </source>
</evidence>
<keyword evidence="9" id="KW-0812">Transmembrane</keyword>
<evidence type="ECO:0000256" key="2">
    <source>
        <dbReference type="ARBA" id="ARBA00012438"/>
    </source>
</evidence>
<dbReference type="RefSeq" id="WP_013164680.1">
    <property type="nucleotide sequence ID" value="NC_014216.1"/>
</dbReference>